<dbReference type="CDD" id="cd07247">
    <property type="entry name" value="SgaA_N_like"/>
    <property type="match status" value="2"/>
</dbReference>
<sequence>MSSDLNHVPTWVDLSVPDVAAAKELYGSLLGWTFQDQGPDMGHYNIALVDGEPVAGLMQTQGDEPAVWTPYFDTDDIDASVEAVKRHGGSVMMEPMEIPGNGHMAIAVDPTGAVFGLWQDGEFSATELGAKHGQFAWTECVTKDFDAALPFYIDALGWDAKEMGNEENFRYVTNGAGDAAISGLFDAAGVLDEETPSHWRVYFAVSDTDAAIQRLVEAGGKLLDGPEDTMFGRIATVVDPQGVHFMLVS</sequence>
<protein>
    <submittedName>
        <fullName evidence="2">VOC family protein</fullName>
    </submittedName>
</protein>
<proteinExistence type="predicted"/>
<evidence type="ECO:0000313" key="3">
    <source>
        <dbReference type="Proteomes" id="UP001589862"/>
    </source>
</evidence>
<dbReference type="Pfam" id="PF00903">
    <property type="entry name" value="Glyoxalase"/>
    <property type="match status" value="2"/>
</dbReference>
<dbReference type="InterPro" id="IPR052164">
    <property type="entry name" value="Anthracycline_SecMetBiosynth"/>
</dbReference>
<dbReference type="Proteomes" id="UP001589862">
    <property type="component" value="Unassembled WGS sequence"/>
</dbReference>
<evidence type="ECO:0000259" key="1">
    <source>
        <dbReference type="PROSITE" id="PS51819"/>
    </source>
</evidence>
<dbReference type="EMBL" id="JBHLUB010000029">
    <property type="protein sequence ID" value="MFC0582253.1"/>
    <property type="molecule type" value="Genomic_DNA"/>
</dbReference>
<gene>
    <name evidence="2" type="ORF">ACFFFR_07645</name>
</gene>
<keyword evidence="3" id="KW-1185">Reference proteome</keyword>
<feature type="domain" description="VOC" evidence="1">
    <location>
        <begin position="134"/>
        <end position="249"/>
    </location>
</feature>
<organism evidence="2 3">
    <name type="scientific">Micrococcoides hystricis</name>
    <dbReference type="NCBI Taxonomy" id="1572761"/>
    <lineage>
        <taxon>Bacteria</taxon>
        <taxon>Bacillati</taxon>
        <taxon>Actinomycetota</taxon>
        <taxon>Actinomycetes</taxon>
        <taxon>Micrococcales</taxon>
        <taxon>Micrococcaceae</taxon>
        <taxon>Micrococcoides</taxon>
    </lineage>
</organism>
<dbReference type="RefSeq" id="WP_377459272.1">
    <property type="nucleotide sequence ID" value="NZ_JBHLUB010000029.1"/>
</dbReference>
<accession>A0ABV6PAW4</accession>
<reference evidence="2 3" key="1">
    <citation type="submission" date="2024-09" db="EMBL/GenBank/DDBJ databases">
        <authorList>
            <person name="Sun Q."/>
            <person name="Mori K."/>
        </authorList>
    </citation>
    <scope>NUCLEOTIDE SEQUENCE [LARGE SCALE GENOMIC DNA]</scope>
    <source>
        <strain evidence="2 3">NCAIM B.02604</strain>
    </source>
</reference>
<evidence type="ECO:0000313" key="2">
    <source>
        <dbReference type="EMBL" id="MFC0582253.1"/>
    </source>
</evidence>
<dbReference type="SUPFAM" id="SSF54593">
    <property type="entry name" value="Glyoxalase/Bleomycin resistance protein/Dihydroxybiphenyl dioxygenase"/>
    <property type="match status" value="2"/>
</dbReference>
<dbReference type="InterPro" id="IPR037523">
    <property type="entry name" value="VOC_core"/>
</dbReference>
<dbReference type="Gene3D" id="3.10.180.10">
    <property type="entry name" value="2,3-Dihydroxybiphenyl 1,2-Dioxygenase, domain 1"/>
    <property type="match status" value="2"/>
</dbReference>
<dbReference type="InterPro" id="IPR004360">
    <property type="entry name" value="Glyas_Fos-R_dOase_dom"/>
</dbReference>
<feature type="domain" description="VOC" evidence="1">
    <location>
        <begin position="8"/>
        <end position="120"/>
    </location>
</feature>
<dbReference type="InterPro" id="IPR029068">
    <property type="entry name" value="Glyas_Bleomycin-R_OHBP_Dase"/>
</dbReference>
<name>A0ABV6PAW4_9MICC</name>
<comment type="caution">
    <text evidence="2">The sequence shown here is derived from an EMBL/GenBank/DDBJ whole genome shotgun (WGS) entry which is preliminary data.</text>
</comment>
<dbReference type="PANTHER" id="PTHR33993">
    <property type="entry name" value="GLYOXALASE-RELATED"/>
    <property type="match status" value="1"/>
</dbReference>
<dbReference type="PROSITE" id="PS51819">
    <property type="entry name" value="VOC"/>
    <property type="match status" value="2"/>
</dbReference>
<dbReference type="PANTHER" id="PTHR33993:SF10">
    <property type="entry name" value="CONSERVED PROTEIN"/>
    <property type="match status" value="1"/>
</dbReference>